<dbReference type="Proteomes" id="UP000245390">
    <property type="component" value="Unassembled WGS sequence"/>
</dbReference>
<dbReference type="AlphaFoldDB" id="A0A316G8J8"/>
<dbReference type="OrthoDB" id="7867799at2"/>
<evidence type="ECO:0000313" key="1">
    <source>
        <dbReference type="EMBL" id="PWK56030.1"/>
    </source>
</evidence>
<gene>
    <name evidence="1" type="ORF">C8D95_10595</name>
</gene>
<dbReference type="KEGG" id="salo:EF888_18130"/>
<protein>
    <recommendedName>
        <fullName evidence="3">DUF1127 domain-containing protein</fullName>
    </recommendedName>
</protein>
<comment type="caution">
    <text evidence="1">The sequence shown here is derived from an EMBL/GenBank/DDBJ whole genome shotgun (WGS) entry which is preliminary data.</text>
</comment>
<dbReference type="EMBL" id="QGGV01000005">
    <property type="protein sequence ID" value="PWK56030.1"/>
    <property type="molecule type" value="Genomic_DNA"/>
</dbReference>
<accession>A0A316G8J8</accession>
<organism evidence="1 2">
    <name type="scientific">Silicimonas algicola</name>
    <dbReference type="NCBI Taxonomy" id="1826607"/>
    <lineage>
        <taxon>Bacteria</taxon>
        <taxon>Pseudomonadati</taxon>
        <taxon>Pseudomonadota</taxon>
        <taxon>Alphaproteobacteria</taxon>
        <taxon>Rhodobacterales</taxon>
        <taxon>Paracoccaceae</taxon>
    </lineage>
</organism>
<dbReference type="RefSeq" id="WP_109759470.1">
    <property type="nucleotide sequence ID" value="NZ_CP034588.1"/>
</dbReference>
<evidence type="ECO:0000313" key="2">
    <source>
        <dbReference type="Proteomes" id="UP000245390"/>
    </source>
</evidence>
<reference evidence="1 2" key="1">
    <citation type="submission" date="2018-05" db="EMBL/GenBank/DDBJ databases">
        <title>Genomic Encyclopedia of Type Strains, Phase IV (KMG-IV): sequencing the most valuable type-strain genomes for metagenomic binning, comparative biology and taxonomic classification.</title>
        <authorList>
            <person name="Goeker M."/>
        </authorList>
    </citation>
    <scope>NUCLEOTIDE SEQUENCE [LARGE SCALE GENOMIC DNA]</scope>
    <source>
        <strain evidence="1 2">DSM 103371</strain>
    </source>
</reference>
<sequence length="78" mass="8827">MAHAAQPTTAYVSSDRSIFEVLGRALHAFGKAFSMQAGMQTRMNRISRLNAMSDAELAELGIQRDRIVHHVFRDIYYV</sequence>
<proteinExistence type="predicted"/>
<name>A0A316G8J8_9RHOB</name>
<evidence type="ECO:0008006" key="3">
    <source>
        <dbReference type="Google" id="ProtNLM"/>
    </source>
</evidence>
<keyword evidence="2" id="KW-1185">Reference proteome</keyword>